<dbReference type="RefSeq" id="WP_060794869.1">
    <property type="nucleotide sequence ID" value="NZ_KQ956174.1"/>
</dbReference>
<dbReference type="Pfam" id="PF14594">
    <property type="entry name" value="Sipho_Gp37"/>
    <property type="match status" value="1"/>
</dbReference>
<evidence type="ECO:0000313" key="3">
    <source>
        <dbReference type="Proteomes" id="UP000070646"/>
    </source>
</evidence>
<reference evidence="2 3" key="1">
    <citation type="submission" date="2016-01" db="EMBL/GenBank/DDBJ databases">
        <authorList>
            <person name="Oliw E.H."/>
        </authorList>
    </citation>
    <scope>NUCLEOTIDE SEQUENCE [LARGE SCALE GENOMIC DNA]</scope>
    <source>
        <strain evidence="2 3">MJR7757A</strain>
    </source>
</reference>
<proteinExistence type="predicted"/>
<dbReference type="PATRIC" id="fig|1502.174.peg.810"/>
<comment type="caution">
    <text evidence="2">The sequence shown here is derived from an EMBL/GenBank/DDBJ whole genome shotgun (WGS) entry which is preliminary data.</text>
</comment>
<evidence type="ECO:0000313" key="2">
    <source>
        <dbReference type="EMBL" id="KXA13726.1"/>
    </source>
</evidence>
<feature type="domain" description="Gp28/Gp37-like" evidence="1">
    <location>
        <begin position="7"/>
        <end position="339"/>
    </location>
</feature>
<evidence type="ECO:0000259" key="1">
    <source>
        <dbReference type="Pfam" id="PF14594"/>
    </source>
</evidence>
<dbReference type="AlphaFoldDB" id="A0A133NBQ5"/>
<dbReference type="InterPro" id="IPR029432">
    <property type="entry name" value="Gp28/Gp37-like_dom"/>
</dbReference>
<dbReference type="Proteomes" id="UP000070646">
    <property type="component" value="Unassembled WGS sequence"/>
</dbReference>
<accession>A0A133NBQ5</accession>
<name>A0A133NBQ5_CLOPF</name>
<dbReference type="EMBL" id="LRPU01000027">
    <property type="protein sequence ID" value="KXA13726.1"/>
    <property type="molecule type" value="Genomic_DNA"/>
</dbReference>
<gene>
    <name evidence="2" type="ORF">HMPREF3222_00803</name>
</gene>
<protein>
    <recommendedName>
        <fullName evidence="1">Gp28/Gp37-like domain-containing protein</fullName>
    </recommendedName>
</protein>
<organism evidence="2 3">
    <name type="scientific">Clostridium perfringens</name>
    <dbReference type="NCBI Taxonomy" id="1502"/>
    <lineage>
        <taxon>Bacteria</taxon>
        <taxon>Bacillati</taxon>
        <taxon>Bacillota</taxon>
        <taxon>Clostridia</taxon>
        <taxon>Eubacteriales</taxon>
        <taxon>Clostridiaceae</taxon>
        <taxon>Clostridium</taxon>
    </lineage>
</organism>
<sequence length="384" mass="44204">MDKNINIRIFDNKITFLGEVDNYTSFFIILKWETYGEFEFHVTAKYLNILKKGNFIMINKDGKRSGVIEEIEFVSEEKDKLTVKGFTLNYLFTHRITQPPKGEAYHTFNTNVENIMFSLVRTNAVNPTDTRRKIPLLTLGISKGRGEILNFQTRYKVLSEELTALSKTSGLGFYIFLDYKNKRLVFEVMEGNNFSTEQKEKPPIIFSKDFDNILKETFTESNIGYKNVGYVAGQGEGVDREIVVLNNELSGFERRELFIDARDIDDGENLQDRGKIKLAEHKQVSTFECEVNTRDYLKEWNLGDIVTIVDKNLDKVQHHQVTEVKEIYENGFKVEPTFGVPIPSLAEKMKKIASESIVNKEGIEMIVSNEMPAHSVNGMVWIKV</sequence>